<comment type="subcellular location">
    <subcellularLocation>
        <location evidence="2">Cell membrane</location>
        <topology evidence="2">Multi-pass membrane protein</topology>
    </subcellularLocation>
</comment>
<evidence type="ECO:0000259" key="26">
    <source>
        <dbReference type="PROSITE" id="PS50894"/>
    </source>
</evidence>
<dbReference type="InterPro" id="IPR005467">
    <property type="entry name" value="His_kinase_dom"/>
</dbReference>
<evidence type="ECO:0000313" key="27">
    <source>
        <dbReference type="EMBL" id="MBB5017599.1"/>
    </source>
</evidence>
<evidence type="ECO:0000256" key="16">
    <source>
        <dbReference type="ARBA" id="ARBA00068150"/>
    </source>
</evidence>
<evidence type="ECO:0000256" key="20">
    <source>
        <dbReference type="SAM" id="MobiDB-lite"/>
    </source>
</evidence>
<evidence type="ECO:0000256" key="14">
    <source>
        <dbReference type="ARBA" id="ARBA00058004"/>
    </source>
</evidence>
<dbReference type="SMART" id="SM01079">
    <property type="entry name" value="CHASE"/>
    <property type="match status" value="1"/>
</dbReference>
<dbReference type="Pfam" id="PF00072">
    <property type="entry name" value="Response_reg"/>
    <property type="match status" value="2"/>
</dbReference>
<dbReference type="InterPro" id="IPR000700">
    <property type="entry name" value="PAS-assoc_C"/>
</dbReference>
<gene>
    <name evidence="27" type="ORF">HNQ59_000868</name>
</gene>
<dbReference type="CDD" id="cd17546">
    <property type="entry name" value="REC_hyHK_CKI1_RcsC-like"/>
    <property type="match status" value="2"/>
</dbReference>
<dbReference type="SUPFAM" id="SSF52172">
    <property type="entry name" value="CheY-like"/>
    <property type="match status" value="2"/>
</dbReference>
<evidence type="ECO:0000256" key="6">
    <source>
        <dbReference type="ARBA" id="ARBA00022679"/>
    </source>
</evidence>
<dbReference type="Gene3D" id="3.30.450.350">
    <property type="entry name" value="CHASE domain"/>
    <property type="match status" value="1"/>
</dbReference>
<dbReference type="SUPFAM" id="SSF47226">
    <property type="entry name" value="Histidine-containing phosphotransfer domain, HPT domain"/>
    <property type="match status" value="1"/>
</dbReference>
<comment type="caution">
    <text evidence="27">The sequence shown here is derived from an EMBL/GenBank/DDBJ whole genome shotgun (WGS) entry which is preliminary data.</text>
</comment>
<dbReference type="InterPro" id="IPR011006">
    <property type="entry name" value="CheY-like_superfamily"/>
</dbReference>
<accession>A0A840MKB5</accession>
<feature type="compositionally biased region" description="Pro residues" evidence="20">
    <location>
        <begin position="1133"/>
        <end position="1147"/>
    </location>
</feature>
<evidence type="ECO:0000256" key="10">
    <source>
        <dbReference type="ARBA" id="ARBA00022840"/>
    </source>
</evidence>
<dbReference type="SMART" id="SM00091">
    <property type="entry name" value="PAS"/>
    <property type="match status" value="2"/>
</dbReference>
<dbReference type="PROSITE" id="PS50113">
    <property type="entry name" value="PAC"/>
    <property type="match status" value="1"/>
</dbReference>
<dbReference type="InterPro" id="IPR036097">
    <property type="entry name" value="HisK_dim/P_sf"/>
</dbReference>
<dbReference type="Gene3D" id="1.10.287.130">
    <property type="match status" value="1"/>
</dbReference>
<keyword evidence="6" id="KW-0808">Transferase</keyword>
<keyword evidence="7 21" id="KW-0812">Transmembrane</keyword>
<proteinExistence type="predicted"/>
<dbReference type="SMART" id="SM00086">
    <property type="entry name" value="PAC"/>
    <property type="match status" value="2"/>
</dbReference>
<dbReference type="InterPro" id="IPR003594">
    <property type="entry name" value="HATPase_dom"/>
</dbReference>
<dbReference type="Gene3D" id="3.30.565.10">
    <property type="entry name" value="Histidine kinase-like ATPase, C-terminal domain"/>
    <property type="match status" value="1"/>
</dbReference>
<evidence type="ECO:0000256" key="5">
    <source>
        <dbReference type="ARBA" id="ARBA00022553"/>
    </source>
</evidence>
<dbReference type="InterPro" id="IPR042240">
    <property type="entry name" value="CHASE_sf"/>
</dbReference>
<feature type="domain" description="CHASE" evidence="25">
    <location>
        <begin position="140"/>
        <end position="303"/>
    </location>
</feature>
<feature type="domain" description="Response regulatory" evidence="23">
    <location>
        <begin position="1016"/>
        <end position="1130"/>
    </location>
</feature>
<dbReference type="CDD" id="cd00088">
    <property type="entry name" value="HPT"/>
    <property type="match status" value="1"/>
</dbReference>
<dbReference type="CDD" id="cd00082">
    <property type="entry name" value="HisKA"/>
    <property type="match status" value="1"/>
</dbReference>
<dbReference type="InterPro" id="IPR004358">
    <property type="entry name" value="Sig_transdc_His_kin-like_C"/>
</dbReference>
<dbReference type="Gene3D" id="1.20.120.160">
    <property type="entry name" value="HPT domain"/>
    <property type="match status" value="1"/>
</dbReference>
<evidence type="ECO:0000259" key="22">
    <source>
        <dbReference type="PROSITE" id="PS50109"/>
    </source>
</evidence>
<dbReference type="InterPro" id="IPR000014">
    <property type="entry name" value="PAS"/>
</dbReference>
<evidence type="ECO:0000256" key="4">
    <source>
        <dbReference type="ARBA" id="ARBA00022475"/>
    </source>
</evidence>
<keyword evidence="4" id="KW-1003">Cell membrane</keyword>
<dbReference type="SMART" id="SM00073">
    <property type="entry name" value="HPT"/>
    <property type="match status" value="1"/>
</dbReference>
<dbReference type="InterPro" id="IPR013655">
    <property type="entry name" value="PAS_fold_3"/>
</dbReference>
<feature type="domain" description="PAC" evidence="24">
    <location>
        <begin position="564"/>
        <end position="615"/>
    </location>
</feature>
<dbReference type="InterPro" id="IPR003661">
    <property type="entry name" value="HisK_dim/P_dom"/>
</dbReference>
<sequence>MSNPFLKRLSALLPVALLVFGLGLSYLAAMLVAHGNHETITRRLNETLGQISGRVEDRMQRFEYGLRGLAGHFVANPDRPNLAELRTYLASRDVTVEFPGALGFGAIRYLTEAEAPAFLRRWEREHGFPVALKQLKPHTPPYFIIFLIEPIKRNKPAIGLDVASEPHRYEAAMSSIRTGKPTLTAPIILVQDAKRVPGFLYLLPIYKPGLPQETQAQREQAIWGWAYVPVRIDDVLEGLDQTLAKGLDVSISDLTKQNTPLGLIYDADKVPGVVPVTYRTLWDNVDLALQREIKIGGRSWQLVISGSEQFVERLRLTSPDLIGLLGATISMLLAGVVWALQRTERAAKAQANRMTHDLQASEARLELAIQATGLGLWDWNIQTNRVIYNQQWAAQLGYQLDEISPELSAWENLVHRDDLERTYMALQAHFRGETAIYVCDHRLRTKTGEWKWIRDSGQVIEWTEDHKPLRAIGTHFDIDTLLARETALRDTLAMHDVIFDHASVGIALTSNRTFQRCSAKMLEMLGYQRAEMEGQPGSIIYESRAAYEAVGREAAAVLPAGGTLEQELWICRKDGSRFWGRLMAQAVEPGDAARGTIWIIDDFTERKQREELLSKARADAEAANSAKTAFLANISHEIRTPMNAVLGFATLLLDTRLNEEQVGYVKSINSAGDALMVLINDMLDLSKIESGKLQLEQIDFDLRRLFEDVLSMVAAKAAEKKLELILLTQPDVPHRVNGDPGRVRQILLNLINNAVKFTNEGEVIVRANRINQTEHGFRIRVSVTDTGIGIEEQAISKLFQPFTQADASMTRRYGGTGLGLSISKRLAEAMRGGMGAESKMGKGSTFWFDIELGLAQDQPDMAPITVDLTDRRILLCGHSPSLIQMLRQMLNGLGAHVVSAGDAVTALAALYDIDAQVDCVMVDYQLPDMTGIQLAERIRSDMQFRQLPMIMLSSLAWRGQGSEARQAQFAAYLTKPVRAEQLAACLRNVLVAPAEGGQEMVTLQTMSEQESRNVPTVLVAEDNPVNQKVVVLMLEKQGCRVDVVENGALAVEAAAHFPYDLILMDGQMPVMDGIEAAKRIRAAGITTPISALTANVFESTREACMVAGMNDFLTKPITPDALRQVLDKWVPRLPPPAPEPASAPEPAPTRELDHAEPVPGLIGEKLQDSDGVALRQALDEVASALGEDIVPQLIDLYHAAVQEIMPLIESALAEQDWDRVARSAHRLKGSAAQIGAKRVAENCKELEMAAKSQLPENCAYYMVRLNLEVQTMNGLIDAEQQYRAGMAEASRST</sequence>
<feature type="modified residue" description="Phosphohistidine" evidence="18">
    <location>
        <position position="1225"/>
    </location>
</feature>
<dbReference type="RefSeq" id="WP_184035644.1">
    <property type="nucleotide sequence ID" value="NZ_JACHHY010000004.1"/>
</dbReference>
<comment type="catalytic activity">
    <reaction evidence="1">
        <text>ATP + protein L-histidine = ADP + protein N-phospho-L-histidine.</text>
        <dbReference type="EC" id="2.7.13.3"/>
    </reaction>
</comment>
<dbReference type="PANTHER" id="PTHR45339:SF1">
    <property type="entry name" value="HYBRID SIGNAL TRANSDUCTION HISTIDINE KINASE J"/>
    <property type="match status" value="1"/>
</dbReference>
<evidence type="ECO:0000259" key="24">
    <source>
        <dbReference type="PROSITE" id="PS50113"/>
    </source>
</evidence>
<evidence type="ECO:0000259" key="25">
    <source>
        <dbReference type="PROSITE" id="PS50839"/>
    </source>
</evidence>
<feature type="domain" description="Histidine kinase" evidence="22">
    <location>
        <begin position="633"/>
        <end position="854"/>
    </location>
</feature>
<evidence type="ECO:0000256" key="11">
    <source>
        <dbReference type="ARBA" id="ARBA00022989"/>
    </source>
</evidence>
<dbReference type="InterPro" id="IPR001789">
    <property type="entry name" value="Sig_transdc_resp-reg_receiver"/>
</dbReference>
<evidence type="ECO:0000256" key="1">
    <source>
        <dbReference type="ARBA" id="ARBA00000085"/>
    </source>
</evidence>
<dbReference type="PANTHER" id="PTHR45339">
    <property type="entry name" value="HYBRID SIGNAL TRANSDUCTION HISTIDINE KINASE J"/>
    <property type="match status" value="1"/>
</dbReference>
<feature type="region of interest" description="Disordered" evidence="20">
    <location>
        <begin position="1133"/>
        <end position="1155"/>
    </location>
</feature>
<dbReference type="InterPro" id="IPR008207">
    <property type="entry name" value="Sig_transdc_His_kin_Hpt_dom"/>
</dbReference>
<dbReference type="Pfam" id="PF13426">
    <property type="entry name" value="PAS_9"/>
    <property type="match status" value="1"/>
</dbReference>
<keyword evidence="11 21" id="KW-1133">Transmembrane helix</keyword>
<feature type="transmembrane region" description="Helical" evidence="21">
    <location>
        <begin position="12"/>
        <end position="33"/>
    </location>
</feature>
<dbReference type="FunFam" id="1.10.287.130:FF:000002">
    <property type="entry name" value="Two-component osmosensing histidine kinase"/>
    <property type="match status" value="1"/>
</dbReference>
<dbReference type="GO" id="GO:0000155">
    <property type="term" value="F:phosphorelay sensor kinase activity"/>
    <property type="evidence" value="ECO:0007669"/>
    <property type="project" value="InterPro"/>
</dbReference>
<comment type="function">
    <text evidence="14">Member of the two-component regulatory system BvgS/BvgA. Phosphorylates BvgA via a four-step phosphorelay in response to environmental signals.</text>
</comment>
<keyword evidence="10" id="KW-0067">ATP-binding</keyword>
<dbReference type="CDD" id="cd00130">
    <property type="entry name" value="PAS"/>
    <property type="match status" value="2"/>
</dbReference>
<organism evidence="27 28">
    <name type="scientific">Chitinivorax tropicus</name>
    <dbReference type="NCBI Taxonomy" id="714531"/>
    <lineage>
        <taxon>Bacteria</taxon>
        <taxon>Pseudomonadati</taxon>
        <taxon>Pseudomonadota</taxon>
        <taxon>Betaproteobacteria</taxon>
        <taxon>Chitinivorax</taxon>
    </lineage>
</organism>
<evidence type="ECO:0000256" key="19">
    <source>
        <dbReference type="PROSITE-ProRule" id="PRU00169"/>
    </source>
</evidence>
<evidence type="ECO:0000256" key="2">
    <source>
        <dbReference type="ARBA" id="ARBA00004651"/>
    </source>
</evidence>
<dbReference type="GO" id="GO:0005886">
    <property type="term" value="C:plasma membrane"/>
    <property type="evidence" value="ECO:0007669"/>
    <property type="project" value="UniProtKB-SubCell"/>
</dbReference>
<evidence type="ECO:0000256" key="12">
    <source>
        <dbReference type="ARBA" id="ARBA00023012"/>
    </source>
</evidence>
<dbReference type="PROSITE" id="PS50894">
    <property type="entry name" value="HPT"/>
    <property type="match status" value="1"/>
</dbReference>
<keyword evidence="9" id="KW-0418">Kinase</keyword>
<dbReference type="InterPro" id="IPR036641">
    <property type="entry name" value="HPT_dom_sf"/>
</dbReference>
<dbReference type="FunFam" id="3.30.565.10:FF:000010">
    <property type="entry name" value="Sensor histidine kinase RcsC"/>
    <property type="match status" value="1"/>
</dbReference>
<dbReference type="SMART" id="SM00387">
    <property type="entry name" value="HATPase_c"/>
    <property type="match status" value="1"/>
</dbReference>
<dbReference type="SMART" id="SM00388">
    <property type="entry name" value="HisKA"/>
    <property type="match status" value="1"/>
</dbReference>
<evidence type="ECO:0000256" key="21">
    <source>
        <dbReference type="SAM" id="Phobius"/>
    </source>
</evidence>
<dbReference type="PROSITE" id="PS50839">
    <property type="entry name" value="CHASE"/>
    <property type="match status" value="1"/>
</dbReference>
<evidence type="ECO:0000313" key="28">
    <source>
        <dbReference type="Proteomes" id="UP000575898"/>
    </source>
</evidence>
<keyword evidence="12" id="KW-0902">Two-component regulatory system</keyword>
<dbReference type="SUPFAM" id="SSF55785">
    <property type="entry name" value="PYP-like sensor domain (PAS domain)"/>
    <property type="match status" value="2"/>
</dbReference>
<dbReference type="PROSITE" id="PS50110">
    <property type="entry name" value="RESPONSE_REGULATORY"/>
    <property type="match status" value="2"/>
</dbReference>
<keyword evidence="13 21" id="KW-0472">Membrane</keyword>
<feature type="domain" description="Response regulatory" evidence="23">
    <location>
        <begin position="872"/>
        <end position="990"/>
    </location>
</feature>
<dbReference type="InterPro" id="IPR036890">
    <property type="entry name" value="HATPase_C_sf"/>
</dbReference>
<dbReference type="EMBL" id="JACHHY010000004">
    <property type="protein sequence ID" value="MBB5017599.1"/>
    <property type="molecule type" value="Genomic_DNA"/>
</dbReference>
<comment type="subunit">
    <text evidence="15">At low DSF concentrations, interacts with RpfF.</text>
</comment>
<reference evidence="27 28" key="1">
    <citation type="submission" date="2020-08" db="EMBL/GenBank/DDBJ databases">
        <title>Genomic Encyclopedia of Type Strains, Phase IV (KMG-IV): sequencing the most valuable type-strain genomes for metagenomic binning, comparative biology and taxonomic classification.</title>
        <authorList>
            <person name="Goeker M."/>
        </authorList>
    </citation>
    <scope>NUCLEOTIDE SEQUENCE [LARGE SCALE GENOMIC DNA]</scope>
    <source>
        <strain evidence="27 28">DSM 27165</strain>
    </source>
</reference>
<dbReference type="CDD" id="cd16922">
    <property type="entry name" value="HATPase_EvgS-ArcB-TorS-like"/>
    <property type="match status" value="1"/>
</dbReference>
<protein>
    <recommendedName>
        <fullName evidence="16">Sensory/regulatory protein RpfC</fullName>
        <ecNumber evidence="3">2.7.13.3</ecNumber>
    </recommendedName>
    <alternativeName>
        <fullName evidence="17">Virulence sensor protein BvgS</fullName>
    </alternativeName>
</protein>
<dbReference type="SUPFAM" id="SSF55874">
    <property type="entry name" value="ATPase domain of HSP90 chaperone/DNA topoisomerase II/histidine kinase"/>
    <property type="match status" value="1"/>
</dbReference>
<evidence type="ECO:0000256" key="13">
    <source>
        <dbReference type="ARBA" id="ARBA00023136"/>
    </source>
</evidence>
<evidence type="ECO:0000256" key="15">
    <source>
        <dbReference type="ARBA" id="ARBA00064003"/>
    </source>
</evidence>
<feature type="modified residue" description="4-aspartylphosphate" evidence="19">
    <location>
        <position position="1065"/>
    </location>
</feature>
<dbReference type="Proteomes" id="UP000575898">
    <property type="component" value="Unassembled WGS sequence"/>
</dbReference>
<evidence type="ECO:0000256" key="7">
    <source>
        <dbReference type="ARBA" id="ARBA00022692"/>
    </source>
</evidence>
<keyword evidence="5 19" id="KW-0597">Phosphoprotein</keyword>
<feature type="modified residue" description="4-aspartylphosphate" evidence="19">
    <location>
        <position position="923"/>
    </location>
</feature>
<dbReference type="Pfam" id="PF01627">
    <property type="entry name" value="Hpt"/>
    <property type="match status" value="1"/>
</dbReference>
<evidence type="ECO:0000256" key="3">
    <source>
        <dbReference type="ARBA" id="ARBA00012438"/>
    </source>
</evidence>
<keyword evidence="28" id="KW-1185">Reference proteome</keyword>
<dbReference type="SUPFAM" id="SSF47384">
    <property type="entry name" value="Homodimeric domain of signal transducing histidine kinase"/>
    <property type="match status" value="1"/>
</dbReference>
<dbReference type="Pfam" id="PF08447">
    <property type="entry name" value="PAS_3"/>
    <property type="match status" value="1"/>
</dbReference>
<name>A0A840MKB5_9PROT</name>
<dbReference type="PRINTS" id="PR00344">
    <property type="entry name" value="BCTRLSENSOR"/>
</dbReference>
<dbReference type="SMART" id="SM00448">
    <property type="entry name" value="REC"/>
    <property type="match status" value="2"/>
</dbReference>
<dbReference type="GO" id="GO:0005524">
    <property type="term" value="F:ATP binding"/>
    <property type="evidence" value="ECO:0007669"/>
    <property type="project" value="UniProtKB-KW"/>
</dbReference>
<dbReference type="Pfam" id="PF03924">
    <property type="entry name" value="CHASE"/>
    <property type="match status" value="1"/>
</dbReference>
<dbReference type="InterPro" id="IPR001610">
    <property type="entry name" value="PAC"/>
</dbReference>
<evidence type="ECO:0000256" key="17">
    <source>
        <dbReference type="ARBA" id="ARBA00070152"/>
    </source>
</evidence>
<dbReference type="InterPro" id="IPR035965">
    <property type="entry name" value="PAS-like_dom_sf"/>
</dbReference>
<dbReference type="Pfam" id="PF00512">
    <property type="entry name" value="HisKA"/>
    <property type="match status" value="1"/>
</dbReference>
<dbReference type="InterPro" id="IPR006189">
    <property type="entry name" value="CHASE_dom"/>
</dbReference>
<feature type="domain" description="HPt" evidence="26">
    <location>
        <begin position="1186"/>
        <end position="1282"/>
    </location>
</feature>
<keyword evidence="8" id="KW-0547">Nucleotide-binding</keyword>
<dbReference type="Gene3D" id="3.40.50.2300">
    <property type="match status" value="2"/>
</dbReference>
<evidence type="ECO:0000256" key="18">
    <source>
        <dbReference type="PROSITE-ProRule" id="PRU00110"/>
    </source>
</evidence>
<dbReference type="PROSITE" id="PS50109">
    <property type="entry name" value="HIS_KIN"/>
    <property type="match status" value="1"/>
</dbReference>
<evidence type="ECO:0000259" key="23">
    <source>
        <dbReference type="PROSITE" id="PS50110"/>
    </source>
</evidence>
<dbReference type="Gene3D" id="3.30.450.20">
    <property type="entry name" value="PAS domain"/>
    <property type="match status" value="2"/>
</dbReference>
<dbReference type="EC" id="2.7.13.3" evidence="3"/>
<evidence type="ECO:0000256" key="8">
    <source>
        <dbReference type="ARBA" id="ARBA00022741"/>
    </source>
</evidence>
<evidence type="ECO:0000256" key="9">
    <source>
        <dbReference type="ARBA" id="ARBA00022777"/>
    </source>
</evidence>
<dbReference type="NCBIfam" id="TIGR00229">
    <property type="entry name" value="sensory_box"/>
    <property type="match status" value="2"/>
</dbReference>
<dbReference type="Pfam" id="PF02518">
    <property type="entry name" value="HATPase_c"/>
    <property type="match status" value="1"/>
</dbReference>